<accession>A0A8H4UFA1</accession>
<evidence type="ECO:0000313" key="3">
    <source>
        <dbReference type="EMBL" id="KAF4974948.1"/>
    </source>
</evidence>
<dbReference type="OrthoDB" id="5090798at2759"/>
<sequence>MSPISARIARPSMALRPAMLCRTPAVQRGFRVSSKTCVQDQEPRSKPSSEQPMASKGNSQSMIIGATGLGLGGAFFYLMSAPRHAKEQPVDGVKAKPISPK</sequence>
<feature type="region of interest" description="Disordered" evidence="1">
    <location>
        <begin position="31"/>
        <end position="61"/>
    </location>
</feature>
<keyword evidence="2" id="KW-0812">Transmembrane</keyword>
<name>A0A8H4UFA1_9HYPO</name>
<dbReference type="Proteomes" id="UP000635477">
    <property type="component" value="Unassembled WGS sequence"/>
</dbReference>
<keyword evidence="4" id="KW-1185">Reference proteome</keyword>
<reference evidence="3" key="1">
    <citation type="journal article" date="2020" name="BMC Genomics">
        <title>Correction to: Identification and distribution of gene clusters required for synthesis of sphingolipid metabolism inhibitors in diverse species of the filamentous fungus Fusarium.</title>
        <authorList>
            <person name="Kim H.S."/>
            <person name="Lohmar J.M."/>
            <person name="Busman M."/>
            <person name="Brown D.W."/>
            <person name="Naumann T.A."/>
            <person name="Divon H.H."/>
            <person name="Lysoe E."/>
            <person name="Uhlig S."/>
            <person name="Proctor R.H."/>
        </authorList>
    </citation>
    <scope>NUCLEOTIDE SEQUENCE</scope>
    <source>
        <strain evidence="3">NRRL 22465</strain>
    </source>
</reference>
<evidence type="ECO:0000313" key="4">
    <source>
        <dbReference type="Proteomes" id="UP000635477"/>
    </source>
</evidence>
<reference evidence="3" key="2">
    <citation type="submission" date="2020-05" db="EMBL/GenBank/DDBJ databases">
        <authorList>
            <person name="Kim H.-S."/>
            <person name="Proctor R.H."/>
            <person name="Brown D.W."/>
        </authorList>
    </citation>
    <scope>NUCLEOTIDE SEQUENCE</scope>
    <source>
        <strain evidence="3">NRRL 22465</strain>
    </source>
</reference>
<keyword evidence="2" id="KW-1133">Transmembrane helix</keyword>
<feature type="transmembrane region" description="Helical" evidence="2">
    <location>
        <begin position="62"/>
        <end position="79"/>
    </location>
</feature>
<organism evidence="3 4">
    <name type="scientific">Fusarium zealandicum</name>
    <dbReference type="NCBI Taxonomy" id="1053134"/>
    <lineage>
        <taxon>Eukaryota</taxon>
        <taxon>Fungi</taxon>
        <taxon>Dikarya</taxon>
        <taxon>Ascomycota</taxon>
        <taxon>Pezizomycotina</taxon>
        <taxon>Sordariomycetes</taxon>
        <taxon>Hypocreomycetidae</taxon>
        <taxon>Hypocreales</taxon>
        <taxon>Nectriaceae</taxon>
        <taxon>Fusarium</taxon>
        <taxon>Fusarium staphyleae species complex</taxon>
    </lineage>
</organism>
<evidence type="ECO:0000256" key="2">
    <source>
        <dbReference type="SAM" id="Phobius"/>
    </source>
</evidence>
<dbReference type="AlphaFoldDB" id="A0A8H4UFA1"/>
<proteinExistence type="predicted"/>
<evidence type="ECO:0000256" key="1">
    <source>
        <dbReference type="SAM" id="MobiDB-lite"/>
    </source>
</evidence>
<protein>
    <submittedName>
        <fullName evidence="3">Uncharacterized protein</fullName>
    </submittedName>
</protein>
<dbReference type="EMBL" id="JABEYC010000692">
    <property type="protein sequence ID" value="KAF4974948.1"/>
    <property type="molecule type" value="Genomic_DNA"/>
</dbReference>
<keyword evidence="2" id="KW-0472">Membrane</keyword>
<feature type="compositionally biased region" description="Polar residues" evidence="1">
    <location>
        <begin position="48"/>
        <end position="61"/>
    </location>
</feature>
<comment type="caution">
    <text evidence="3">The sequence shown here is derived from an EMBL/GenBank/DDBJ whole genome shotgun (WGS) entry which is preliminary data.</text>
</comment>
<gene>
    <name evidence="3" type="ORF">FZEAL_8211</name>
</gene>